<dbReference type="NCBIfam" id="TIGR00031">
    <property type="entry name" value="UDP-GALP_mutase"/>
    <property type="match status" value="1"/>
</dbReference>
<dbReference type="OrthoDB" id="9769600at2"/>
<dbReference type="STRING" id="410072.ERS852525_01141"/>
<comment type="similarity">
    <text evidence="2">Belongs to the UDP-galactopyranose/dTDP-fucopyranose mutase family.</text>
</comment>
<dbReference type="Gene3D" id="3.40.50.720">
    <property type="entry name" value="NAD(P)-binding Rossmann-like Domain"/>
    <property type="match status" value="3"/>
</dbReference>
<organism evidence="8 10">
    <name type="scientific">Coprococcus comes</name>
    <dbReference type="NCBI Taxonomy" id="410072"/>
    <lineage>
        <taxon>Bacteria</taxon>
        <taxon>Bacillati</taxon>
        <taxon>Bacillota</taxon>
        <taxon>Clostridia</taxon>
        <taxon>Lachnospirales</taxon>
        <taxon>Lachnospiraceae</taxon>
        <taxon>Coprococcus</taxon>
    </lineage>
</organism>
<dbReference type="PaxDb" id="410072-ERS852525_01141"/>
<gene>
    <name evidence="8" type="primary">glf</name>
    <name evidence="9" type="ORF">comes_04770</name>
    <name evidence="8" type="ORF">ERS852481_01251</name>
    <name evidence="7" type="ORF">ERS852574_01584</name>
</gene>
<dbReference type="GO" id="GO:0005829">
    <property type="term" value="C:cytosol"/>
    <property type="evidence" value="ECO:0007669"/>
    <property type="project" value="TreeGrafter"/>
</dbReference>
<evidence type="ECO:0000313" key="8">
    <source>
        <dbReference type="EMBL" id="CUO03567.1"/>
    </source>
</evidence>
<dbReference type="InterPro" id="IPR004379">
    <property type="entry name" value="UDP-GALP_mutase"/>
</dbReference>
<dbReference type="PANTHER" id="PTHR21197">
    <property type="entry name" value="UDP-GALACTOPYRANOSE MUTASE"/>
    <property type="match status" value="1"/>
</dbReference>
<dbReference type="EC" id="5.4.99.9" evidence="8"/>
<dbReference type="GO" id="GO:0050660">
    <property type="term" value="F:flavin adenine dinucleotide binding"/>
    <property type="evidence" value="ECO:0007669"/>
    <property type="project" value="TreeGrafter"/>
</dbReference>
<evidence type="ECO:0000313" key="9">
    <source>
        <dbReference type="EMBL" id="GLG85932.1"/>
    </source>
</evidence>
<dbReference type="InterPro" id="IPR015899">
    <property type="entry name" value="UDP-GalPyranose_mutase_C"/>
</dbReference>
<dbReference type="EMBL" id="BSCI01000002">
    <property type="protein sequence ID" value="GLG85932.1"/>
    <property type="molecule type" value="Genomic_DNA"/>
</dbReference>
<dbReference type="GO" id="GO:0008767">
    <property type="term" value="F:UDP-galactopyranose mutase activity"/>
    <property type="evidence" value="ECO:0007669"/>
    <property type="project" value="UniProtKB-EC"/>
</dbReference>
<sequence length="365" mass="42605">MKYDYLVVGSGLYGAVFAHEAKKKGKTCLVIDKRPHIGGNIYCENIEGINVHKYGAHIFHTSNKQVWDYINQFAEFNNYINSPVAIYKDELYNLPFNMNTFSKMWNIKTPQEAKDMIAKQVAETGITEPKNLEEQGLSLVGKDVFEKLVKGYTEKQWGRACKDLPAFIIKRLPVRFTFDNNYFNDRYQGIPIGGYTKIIEKMLDGIEVKTDTDYFEFIKENPDIAEKTLFTGMIDEYFGYKLGALEYRSVRFETEVLETDNYQGNAVVNYTEREVPYTRIIEHKHFEFGKQEKTVISKEYSSEWKVGMEPYYPVNNEQNNKLFEEYRKLAEQEKNVIFGGRLGNYKYYDMDKVIEAALEMVAEEL</sequence>
<proteinExistence type="inferred from homology"/>
<dbReference type="Proteomes" id="UP000095727">
    <property type="component" value="Unassembled WGS sequence"/>
</dbReference>
<dbReference type="Pfam" id="PF03275">
    <property type="entry name" value="GLF"/>
    <property type="match status" value="1"/>
</dbReference>
<dbReference type="RefSeq" id="WP_022220073.1">
    <property type="nucleotide sequence ID" value="NZ_BSCI01000002.1"/>
</dbReference>
<dbReference type="AlphaFoldDB" id="A0A174LPL9"/>
<keyword evidence="4" id="KW-0274">FAD</keyword>
<accession>A0A174LPL9</accession>
<feature type="domain" description="UDP-galactopyranose mutase C-terminal" evidence="6">
    <location>
        <begin position="147"/>
        <end position="347"/>
    </location>
</feature>
<protein>
    <submittedName>
        <fullName evidence="8">UDP-galactopyranose mutase</fullName>
        <ecNumber evidence="8">5.4.99.9</ecNumber>
    </submittedName>
</protein>
<dbReference type="Pfam" id="PF13450">
    <property type="entry name" value="NAD_binding_8"/>
    <property type="match status" value="1"/>
</dbReference>
<evidence type="ECO:0000259" key="6">
    <source>
        <dbReference type="Pfam" id="PF03275"/>
    </source>
</evidence>
<evidence type="ECO:0000313" key="10">
    <source>
        <dbReference type="Proteomes" id="UP000095362"/>
    </source>
</evidence>
<dbReference type="SUPFAM" id="SSF51971">
    <property type="entry name" value="Nucleotide-binding domain"/>
    <property type="match status" value="1"/>
</dbReference>
<evidence type="ECO:0000256" key="1">
    <source>
        <dbReference type="ARBA" id="ARBA00001974"/>
    </source>
</evidence>
<evidence type="ECO:0000256" key="3">
    <source>
        <dbReference type="ARBA" id="ARBA00022630"/>
    </source>
</evidence>
<reference evidence="9" key="2">
    <citation type="submission" date="2022-09" db="EMBL/GenBank/DDBJ databases">
        <title>Draft genome sequence of Coprococcus comes strain 31264.</title>
        <authorList>
            <person name="Atsushi H."/>
            <person name="Moriya O."/>
            <person name="Mitsuo S."/>
        </authorList>
    </citation>
    <scope>NUCLEOTIDE SEQUENCE</scope>
    <source>
        <strain evidence="9">JCM 31264</strain>
    </source>
</reference>
<evidence type="ECO:0000256" key="2">
    <source>
        <dbReference type="ARBA" id="ARBA00009321"/>
    </source>
</evidence>
<evidence type="ECO:0000313" key="7">
    <source>
        <dbReference type="EMBL" id="CUM92025.1"/>
    </source>
</evidence>
<reference evidence="10 11" key="1">
    <citation type="submission" date="2015-09" db="EMBL/GenBank/DDBJ databases">
        <authorList>
            <consortium name="Pathogen Informatics"/>
        </authorList>
    </citation>
    <scope>NUCLEOTIDE SEQUENCE [LARGE SCALE GENOMIC DNA]</scope>
    <source>
        <strain evidence="8 10">2789STDY5834866</strain>
        <strain evidence="7 11">2789STDY5834962</strain>
    </source>
</reference>
<evidence type="ECO:0000256" key="5">
    <source>
        <dbReference type="ARBA" id="ARBA00023235"/>
    </source>
</evidence>
<name>A0A174LPL9_9FIRM</name>
<dbReference type="Proteomes" id="UP001145109">
    <property type="component" value="Unassembled WGS sequence"/>
</dbReference>
<dbReference type="SUPFAM" id="SSF54373">
    <property type="entry name" value="FAD-linked reductases, C-terminal domain"/>
    <property type="match status" value="1"/>
</dbReference>
<reference evidence="9" key="3">
    <citation type="submission" date="2022-11" db="EMBL/GenBank/DDBJ databases">
        <title>Draft genome sequence of Coprococcus comes strain 31264.</title>
        <authorList>
            <person name="Hisatomi A."/>
            <person name="Ohkuma M."/>
            <person name="Sakamoto M."/>
        </authorList>
    </citation>
    <scope>NUCLEOTIDE SEQUENCE</scope>
    <source>
        <strain evidence="9">JCM 31264</strain>
    </source>
</reference>
<dbReference type="EMBL" id="CYZK01000006">
    <property type="protein sequence ID" value="CUO03567.1"/>
    <property type="molecule type" value="Genomic_DNA"/>
</dbReference>
<evidence type="ECO:0000256" key="4">
    <source>
        <dbReference type="ARBA" id="ARBA00022827"/>
    </source>
</evidence>
<dbReference type="Proteomes" id="UP000095362">
    <property type="component" value="Unassembled WGS sequence"/>
</dbReference>
<evidence type="ECO:0000313" key="11">
    <source>
        <dbReference type="Proteomes" id="UP000095727"/>
    </source>
</evidence>
<comment type="cofactor">
    <cofactor evidence="1">
        <name>FAD</name>
        <dbReference type="ChEBI" id="CHEBI:57692"/>
    </cofactor>
</comment>
<keyword evidence="5 8" id="KW-0413">Isomerase</keyword>
<keyword evidence="3" id="KW-0285">Flavoprotein</keyword>
<dbReference type="PANTHER" id="PTHR21197:SF0">
    <property type="entry name" value="UDP-GALACTOPYRANOSE MUTASE"/>
    <property type="match status" value="1"/>
</dbReference>
<dbReference type="EMBL" id="CYXR01000009">
    <property type="protein sequence ID" value="CUM92025.1"/>
    <property type="molecule type" value="Genomic_DNA"/>
</dbReference>